<name>A0A844QMC0_9HYPH</name>
<keyword evidence="1" id="KW-0732">Signal</keyword>
<proteinExistence type="predicted"/>
<sequence>MRKLLGVLAALAVVGAGGAFAQSDGLNDAVERSKTMVPSPPWGEGDQVGMANALGQGTWLRCAAHLAAPNAKAYELSHERSNTMPLSPFGVPLKYVYRPTVGIPGTVHAFNGEQVESGEPGAQGTQMDALGHFAILPKAWDGQGEFPSGTAQYYGGYSQDQVKPAPDSPLLKLGIEHVPPIVTSAVLLDAKAHNGGEALGAGDRVTTADIEAMLESQGLAERGILPGDVVYIHTGWSENWQDPAGNTPYYGMGPGLAYDAAQYLAEKRIVLIALDNPFTDPVNDGALQGKAGPPEGVPDGQPFAIHSFNLAEAGIHQIQNARLGELAADKVWTSCTMILPLRSRGGSGSPVRPVSIGTTGE</sequence>
<accession>A0A844QMC0</accession>
<dbReference type="Gene3D" id="3.50.30.50">
    <property type="entry name" value="Putative cyclase"/>
    <property type="match status" value="1"/>
</dbReference>
<feature type="chain" id="PRO_5032579089" evidence="1">
    <location>
        <begin position="22"/>
        <end position="361"/>
    </location>
</feature>
<dbReference type="GO" id="GO:0004061">
    <property type="term" value="F:arylformamidase activity"/>
    <property type="evidence" value="ECO:0007669"/>
    <property type="project" value="InterPro"/>
</dbReference>
<dbReference type="GO" id="GO:0019441">
    <property type="term" value="P:L-tryptophan catabolic process to kynurenine"/>
    <property type="evidence" value="ECO:0007669"/>
    <property type="project" value="InterPro"/>
</dbReference>
<dbReference type="SUPFAM" id="SSF102198">
    <property type="entry name" value="Putative cyclase"/>
    <property type="match status" value="1"/>
</dbReference>
<dbReference type="EMBL" id="WPHG01000007">
    <property type="protein sequence ID" value="MVA99724.1"/>
    <property type="molecule type" value="Genomic_DNA"/>
</dbReference>
<protein>
    <submittedName>
        <fullName evidence="2">Cyclase family protein</fullName>
    </submittedName>
</protein>
<dbReference type="Proteomes" id="UP000463224">
    <property type="component" value="Unassembled WGS sequence"/>
</dbReference>
<keyword evidence="3" id="KW-1185">Reference proteome</keyword>
<dbReference type="PANTHER" id="PTHR34861:SF10">
    <property type="entry name" value="CYCLASE"/>
    <property type="match status" value="1"/>
</dbReference>
<dbReference type="PANTHER" id="PTHR34861">
    <property type="match status" value="1"/>
</dbReference>
<gene>
    <name evidence="2" type="ORF">GN330_20940</name>
</gene>
<feature type="signal peptide" evidence="1">
    <location>
        <begin position="1"/>
        <end position="21"/>
    </location>
</feature>
<evidence type="ECO:0000256" key="1">
    <source>
        <dbReference type="SAM" id="SignalP"/>
    </source>
</evidence>
<reference evidence="2 3" key="1">
    <citation type="submission" date="2019-12" db="EMBL/GenBank/DDBJ databases">
        <title>Nitratireductor arenosus sp. nov., Isolated from sea sand, Jeju island, South Korea.</title>
        <authorList>
            <person name="Kim W."/>
        </authorList>
    </citation>
    <scope>NUCLEOTIDE SEQUENCE [LARGE SCALE GENOMIC DNA]</scope>
    <source>
        <strain evidence="2 3">CAU 1489</strain>
    </source>
</reference>
<dbReference type="InterPro" id="IPR007325">
    <property type="entry name" value="KFase/CYL"/>
</dbReference>
<comment type="caution">
    <text evidence="2">The sequence shown here is derived from an EMBL/GenBank/DDBJ whole genome shotgun (WGS) entry which is preliminary data.</text>
</comment>
<dbReference type="RefSeq" id="WP_156715213.1">
    <property type="nucleotide sequence ID" value="NZ_WPHG01000007.1"/>
</dbReference>
<organism evidence="2 3">
    <name type="scientific">Nitratireductor arenosus</name>
    <dbReference type="NCBI Taxonomy" id="2682096"/>
    <lineage>
        <taxon>Bacteria</taxon>
        <taxon>Pseudomonadati</taxon>
        <taxon>Pseudomonadota</taxon>
        <taxon>Alphaproteobacteria</taxon>
        <taxon>Hyphomicrobiales</taxon>
        <taxon>Phyllobacteriaceae</taxon>
        <taxon>Nitratireductor</taxon>
    </lineage>
</organism>
<dbReference type="Pfam" id="PF04199">
    <property type="entry name" value="Cyclase"/>
    <property type="match status" value="1"/>
</dbReference>
<dbReference type="InterPro" id="IPR037175">
    <property type="entry name" value="KFase_sf"/>
</dbReference>
<dbReference type="AlphaFoldDB" id="A0A844QMC0"/>
<evidence type="ECO:0000313" key="2">
    <source>
        <dbReference type="EMBL" id="MVA99724.1"/>
    </source>
</evidence>
<evidence type="ECO:0000313" key="3">
    <source>
        <dbReference type="Proteomes" id="UP000463224"/>
    </source>
</evidence>